<organism evidence="2 3">
    <name type="scientific">Paractinoplanes ovalisporus</name>
    <dbReference type="NCBI Taxonomy" id="2810368"/>
    <lineage>
        <taxon>Bacteria</taxon>
        <taxon>Bacillati</taxon>
        <taxon>Actinomycetota</taxon>
        <taxon>Actinomycetes</taxon>
        <taxon>Micromonosporales</taxon>
        <taxon>Micromonosporaceae</taxon>
        <taxon>Paractinoplanes</taxon>
    </lineage>
</organism>
<keyword evidence="1" id="KW-0472">Membrane</keyword>
<dbReference type="EMBL" id="JAENHP010000032">
    <property type="protein sequence ID" value="MBM2623184.1"/>
    <property type="molecule type" value="Genomic_DNA"/>
</dbReference>
<evidence type="ECO:0000313" key="3">
    <source>
        <dbReference type="Proteomes" id="UP000632138"/>
    </source>
</evidence>
<reference evidence="2 3" key="1">
    <citation type="submission" date="2021-01" db="EMBL/GenBank/DDBJ databases">
        <title>Actinoplanes sp. nov. LDG1-06 isolated from lichen.</title>
        <authorList>
            <person name="Saeng-In P."/>
            <person name="Phongsopitanun W."/>
            <person name="Kanchanasin P."/>
            <person name="Yuki M."/>
            <person name="Kudo T."/>
            <person name="Ohkuma M."/>
            <person name="Tanasupawat S."/>
        </authorList>
    </citation>
    <scope>NUCLEOTIDE SEQUENCE [LARGE SCALE GENOMIC DNA]</scope>
    <source>
        <strain evidence="2 3">LDG1-06</strain>
    </source>
</reference>
<name>A0ABS2ATN9_9ACTN</name>
<accession>A0ABS2ATN9</accession>
<dbReference type="RefSeq" id="WP_203383535.1">
    <property type="nucleotide sequence ID" value="NZ_JAENHP010000032.1"/>
</dbReference>
<gene>
    <name evidence="2" type="ORF">JIG36_47580</name>
</gene>
<keyword evidence="3" id="KW-1185">Reference proteome</keyword>
<keyword evidence="1" id="KW-0812">Transmembrane</keyword>
<keyword evidence="1" id="KW-1133">Transmembrane helix</keyword>
<sequence>MSYPPMSVSLRFLCEVKKFDYSDAATRLCGGFRSRDAAPRPSRMVTPKVRCCMSGVLVGVGGFLFVATFLGILVRFALTVVFGALTKLGEASAFIAGLGAICALAAAVATVGSFIVAVVKLFQ</sequence>
<protein>
    <submittedName>
        <fullName evidence="2">Uncharacterized protein</fullName>
    </submittedName>
</protein>
<dbReference type="Proteomes" id="UP000632138">
    <property type="component" value="Unassembled WGS sequence"/>
</dbReference>
<evidence type="ECO:0000313" key="2">
    <source>
        <dbReference type="EMBL" id="MBM2623184.1"/>
    </source>
</evidence>
<feature type="transmembrane region" description="Helical" evidence="1">
    <location>
        <begin position="94"/>
        <end position="119"/>
    </location>
</feature>
<evidence type="ECO:0000256" key="1">
    <source>
        <dbReference type="SAM" id="Phobius"/>
    </source>
</evidence>
<comment type="caution">
    <text evidence="2">The sequence shown here is derived from an EMBL/GenBank/DDBJ whole genome shotgun (WGS) entry which is preliminary data.</text>
</comment>
<proteinExistence type="predicted"/>
<feature type="transmembrane region" description="Helical" evidence="1">
    <location>
        <begin position="51"/>
        <end position="74"/>
    </location>
</feature>